<dbReference type="RefSeq" id="XP_019037065.1">
    <property type="nucleotide sequence ID" value="XM_019183652.1"/>
</dbReference>
<evidence type="ECO:0000256" key="10">
    <source>
        <dbReference type="ARBA" id="ARBA00023242"/>
    </source>
</evidence>
<dbReference type="Pfam" id="PF04054">
    <property type="entry name" value="Not1"/>
    <property type="match status" value="1"/>
</dbReference>
<evidence type="ECO:0000256" key="11">
    <source>
        <dbReference type="SAM" id="MobiDB-lite"/>
    </source>
</evidence>
<feature type="domain" description="CCR4-NOT transcription complex subunit 1-like NOT1 connector" evidence="18">
    <location>
        <begin position="1441"/>
        <end position="1594"/>
    </location>
</feature>
<evidence type="ECO:0000313" key="19">
    <source>
        <dbReference type="EMBL" id="ODQ57858.1"/>
    </source>
</evidence>
<dbReference type="GO" id="GO:0000749">
    <property type="term" value="P:response to pheromone triggering conjugation with cellular fusion"/>
    <property type="evidence" value="ECO:0007669"/>
    <property type="project" value="EnsemblFungi"/>
</dbReference>
<keyword evidence="7" id="KW-0805">Transcription regulation</keyword>
<dbReference type="GO" id="GO:0051726">
    <property type="term" value="P:regulation of cell cycle"/>
    <property type="evidence" value="ECO:0007669"/>
    <property type="project" value="EnsemblFungi"/>
</dbReference>
<protein>
    <submittedName>
        <fullName evidence="19">Uncharacterized protein</fullName>
    </submittedName>
</protein>
<dbReference type="GO" id="GO:0010607">
    <property type="term" value="P:negative regulation of cytoplasmic mRNA processing body assembly"/>
    <property type="evidence" value="ECO:0007669"/>
    <property type="project" value="EnsemblFungi"/>
</dbReference>
<dbReference type="OrthoDB" id="1933107at2759"/>
<dbReference type="PANTHER" id="PTHR13162:SF8">
    <property type="entry name" value="CCR4-NOT TRANSCRIPTION COMPLEX SUBUNIT 1"/>
    <property type="match status" value="1"/>
</dbReference>
<dbReference type="InterPro" id="IPR032195">
    <property type="entry name" value="CNOT1_HEAT_N"/>
</dbReference>
<keyword evidence="5 12" id="KW-0812">Transmembrane</keyword>
<comment type="subcellular location">
    <subcellularLocation>
        <location evidence="2">Membrane</location>
    </subcellularLocation>
    <subcellularLocation>
        <location evidence="1">Nucleus</location>
    </subcellularLocation>
</comment>
<evidence type="ECO:0000256" key="5">
    <source>
        <dbReference type="ARBA" id="ARBA00022692"/>
    </source>
</evidence>
<dbReference type="InterPro" id="IPR005045">
    <property type="entry name" value="CDC50/LEM3_fam"/>
</dbReference>
<feature type="domain" description="CCR4-NOT transcription complex subunit 1 TTP binding" evidence="16">
    <location>
        <begin position="662"/>
        <end position="818"/>
    </location>
</feature>
<dbReference type="Gene3D" id="1.25.40.840">
    <property type="entry name" value="CCR4-NOT transcription complex subunit 1 TTP binding domain"/>
    <property type="match status" value="1"/>
</dbReference>
<dbReference type="GO" id="GO:0060090">
    <property type="term" value="F:molecular adaptor activity"/>
    <property type="evidence" value="ECO:0007669"/>
    <property type="project" value="TreeGrafter"/>
</dbReference>
<organism evidence="19 20">
    <name type="scientific">Wickerhamomyces anomalus (strain ATCC 58044 / CBS 1984 / NCYC 433 / NRRL Y-366-8)</name>
    <name type="common">Yeast</name>
    <name type="synonym">Hansenula anomala</name>
    <dbReference type="NCBI Taxonomy" id="683960"/>
    <lineage>
        <taxon>Eukaryota</taxon>
        <taxon>Fungi</taxon>
        <taxon>Dikarya</taxon>
        <taxon>Ascomycota</taxon>
        <taxon>Saccharomycotina</taxon>
        <taxon>Saccharomycetes</taxon>
        <taxon>Phaffomycetales</taxon>
        <taxon>Wickerhamomycetaceae</taxon>
        <taxon>Wickerhamomyces</taxon>
    </lineage>
</organism>
<dbReference type="InterPro" id="IPR032193">
    <property type="entry name" value="CNOT1_TTP_bind"/>
</dbReference>
<dbReference type="Pfam" id="PF25097">
    <property type="entry name" value="ARM_Cnot1"/>
    <property type="match status" value="1"/>
</dbReference>
<keyword evidence="6 12" id="KW-1133">Transmembrane helix</keyword>
<feature type="region of interest" description="Disordered" evidence="11">
    <location>
        <begin position="2478"/>
        <end position="2509"/>
    </location>
</feature>
<evidence type="ECO:0000256" key="12">
    <source>
        <dbReference type="SAM" id="Phobius"/>
    </source>
</evidence>
<keyword evidence="10" id="KW-0539">Nucleus</keyword>
<evidence type="ECO:0000256" key="9">
    <source>
        <dbReference type="ARBA" id="ARBA00023163"/>
    </source>
</evidence>
<proteinExistence type="inferred from homology"/>
<feature type="region of interest" description="Disordered" evidence="11">
    <location>
        <begin position="1"/>
        <end position="21"/>
    </location>
</feature>
<evidence type="ECO:0000259" key="15">
    <source>
        <dbReference type="Pfam" id="PF16415"/>
    </source>
</evidence>
<evidence type="ECO:0000256" key="3">
    <source>
        <dbReference type="ARBA" id="ARBA00009457"/>
    </source>
</evidence>
<feature type="domain" description="CCR4-Not complex component Not1 C-terminal" evidence="13">
    <location>
        <begin position="1757"/>
        <end position="2115"/>
    </location>
</feature>
<dbReference type="GO" id="GO:0032968">
    <property type="term" value="P:positive regulation of transcription elongation by RNA polymerase II"/>
    <property type="evidence" value="ECO:0007669"/>
    <property type="project" value="EnsemblFungi"/>
</dbReference>
<evidence type="ECO:0000256" key="2">
    <source>
        <dbReference type="ARBA" id="ARBA00004370"/>
    </source>
</evidence>
<dbReference type="GO" id="GO:0007124">
    <property type="term" value="P:pseudohyphal growth"/>
    <property type="evidence" value="ECO:0007669"/>
    <property type="project" value="EnsemblFungi"/>
</dbReference>
<dbReference type="CDD" id="cd20710">
    <property type="entry name" value="NOT1_connector"/>
    <property type="match status" value="1"/>
</dbReference>
<feature type="transmembrane region" description="Helical" evidence="12">
    <location>
        <begin position="2148"/>
        <end position="2171"/>
    </location>
</feature>
<dbReference type="PANTHER" id="PTHR13162">
    <property type="entry name" value="CCR4-NOT TRANSCRIPTION COMPLEX"/>
    <property type="match status" value="1"/>
</dbReference>
<dbReference type="GO" id="GO:0016020">
    <property type="term" value="C:membrane"/>
    <property type="evidence" value="ECO:0007669"/>
    <property type="project" value="UniProtKB-SubCell"/>
</dbReference>
<evidence type="ECO:0000256" key="6">
    <source>
        <dbReference type="ARBA" id="ARBA00022989"/>
    </source>
</evidence>
<dbReference type="InterPro" id="IPR032191">
    <property type="entry name" value="CNOT1_CAF1_bind"/>
</dbReference>
<dbReference type="InterPro" id="IPR024557">
    <property type="entry name" value="CNOT1_dom_4"/>
</dbReference>
<dbReference type="GO" id="GO:0001671">
    <property type="term" value="F:ATPase activator activity"/>
    <property type="evidence" value="ECO:0007669"/>
    <property type="project" value="EnsemblFungi"/>
</dbReference>
<name>A0A1E3NXH5_WICAA</name>
<evidence type="ECO:0000256" key="7">
    <source>
        <dbReference type="ARBA" id="ARBA00023015"/>
    </source>
</evidence>
<dbReference type="EMBL" id="KV454212">
    <property type="protein sequence ID" value="ODQ57858.1"/>
    <property type="molecule type" value="Genomic_DNA"/>
</dbReference>
<dbReference type="InterPro" id="IPR055454">
    <property type="entry name" value="CNOT1-like_NOT1_connector"/>
</dbReference>
<dbReference type="GO" id="GO:0030015">
    <property type="term" value="C:CCR4-NOT core complex"/>
    <property type="evidence" value="ECO:0007669"/>
    <property type="project" value="EnsemblFungi"/>
</dbReference>
<feature type="compositionally biased region" description="Polar residues" evidence="11">
    <location>
        <begin position="2484"/>
        <end position="2495"/>
    </location>
</feature>
<dbReference type="Pfam" id="PF12842">
    <property type="entry name" value="DUF3819"/>
    <property type="match status" value="1"/>
</dbReference>
<keyword evidence="8 12" id="KW-0472">Membrane</keyword>
<dbReference type="GO" id="GO:0000289">
    <property type="term" value="P:nuclear-transcribed mRNA poly(A) tail shortening"/>
    <property type="evidence" value="ECO:0007669"/>
    <property type="project" value="EnsemblFungi"/>
</dbReference>
<keyword evidence="20" id="KW-1185">Reference proteome</keyword>
<dbReference type="Proteomes" id="UP000094112">
    <property type="component" value="Unassembled WGS sequence"/>
</dbReference>
<feature type="compositionally biased region" description="Basic and acidic residues" evidence="11">
    <location>
        <begin position="2496"/>
        <end position="2509"/>
    </location>
</feature>
<dbReference type="Gene3D" id="1.25.40.800">
    <property type="match status" value="1"/>
</dbReference>
<feature type="transmembrane region" description="Helical" evidence="12">
    <location>
        <begin position="2436"/>
        <end position="2458"/>
    </location>
</feature>
<feature type="domain" description="CCR4-NOT transcription complex subunit 1" evidence="14">
    <location>
        <begin position="1181"/>
        <end position="1323"/>
    </location>
</feature>
<dbReference type="GO" id="GO:0005634">
    <property type="term" value="C:nucleus"/>
    <property type="evidence" value="ECO:0007669"/>
    <property type="project" value="UniProtKB-SubCell"/>
</dbReference>
<dbReference type="Pfam" id="PF16417">
    <property type="entry name" value="CNOT1_TTP_bind"/>
    <property type="match status" value="1"/>
</dbReference>
<dbReference type="GO" id="GO:0017148">
    <property type="term" value="P:negative regulation of translation"/>
    <property type="evidence" value="ECO:0007669"/>
    <property type="project" value="InterPro"/>
</dbReference>
<sequence length="2509" mass="284321">MSISVSLSQQESNRPQEGSRQELLNSKVKEKIISQDLIKITSSQLASLATIINESNFDSTFDQIHKICNSSVPEVYYRYITRLLLTSSTLVETNTITNQFVEKLIAKELKYLVENPQYIDRFSNIVSRTDSVLLKQFTLKELFDHFKLDEFEQVSLSLSLENSQDLKAQVKSILEENLSSSINLLKTKNTNQTLVFFTSFFGSQLPSVYQKLLTFSSLLEFLAQASSEYPGLELAISKFFKSLSEMKFQEILATLMPEHIVPERLLNDLLSIQSQEDLDDALALLLSEILYPGSQNLANTPGLTALTPQNVPEASAKGSQFGSIIRKLPKQPTWNVIFSKMLSRLVNPVITQESLSELLSAFDDSTIDAFLEYQWPNDFKINLYISLRQLNPSLGAFDLLRTNYLKPIVSDLSYPNLKNSVLYYYNVTKLELDCISNSGAIENIEHKRFLHQIFEEDIRTAPELIALGCLQYSPPSPTIDDLLENLVVHLLDGSSSYYPLILKTLDQKDQLLKIVGKLITNKVSINDQIMAYLVSSDLISGYLESVDLANGLDLAVLSVKAGWEGFSSYLFKKKRDTSFNDVLLSYLRVQSSIDESKTNNQKTTSLKAIFTLLETVAKQDLSETQFQEFQSIQSQTLQAFPRLINFGFGHDDVILANGDVNTFPFDVEQQMKVFYQRMYNHEIDIKDVITMLSELRESNVPRDQDVFACMIHSLLDEYRFFPEYPLNALAITSVLFGSMIYFQLIRGTALTIALRYILDSCNQSPDSNMFKFAVQALYAFRQRLQEFPNYCSALSEVDSLKSQPQIYQIIINAVNNKSSGGDVPLNQTQKHQQIFASNTTAAAGGSEAKPQIFKSITAQVLFPNNITQEQPRQEVSQRILFLVNNMSDENLLSKAKEIQALLSPSIFHWFATYLVGQRAKTEPNNHVLYGSLVDVISNDLFVEYVTSVTLEEVSDLLNDSEETPSERSYLKNLGSWLGRITLGRNRPLKHRNLSLKDLLLEASEASKLALVIPFVCKILDQTKGSEVFEHPNPWTIGVLRVLAELYEYASLKLNLRFEIEVLCNSLKIDLKDLEPTLFIRTHGLPDPKATLSDGVVNMNLNDTTAPGLPQFTQPTNLPDAQQQVPTRDPASLMNQPQVQQQQQQQQIIPPQLGPQVAQPQQQINEALFQHLLGSTSFVTHPNLKRLFIMALTKSIREILPPAVERAVSIAVTTARSLILKDFATEVDELKLRSAAYTLVRRLAEGLALATCRDPLKENIQTTVQSFAPQLLNVENSPFEELPQAINDNIDLACSFVENAAMDKAVKEIDEVLVASIAARRQHQERRTDQPFYSQYLSRYSVQLPEPLGLKPTGVTPRQYQVYDAFGKHELTSPNAVTTQVIQPQLEAQALAPTSSVNNVNQQQQSQQPITIEQTFAYLQSLVDSLLKAIADVEGTKLDDIPSDSPIRLIITQIFSLTARNLAGESLMLKIAQFIVNALFTTSESDLSVEVFVFLLEKICTISVSTRKDVCWWLIHASDERKFNSKVMFTLLKAGLISASDLDRPLSKSITKENKNSIDFAIKLIKESVSSENSVAFRSDFALTVDVLRDIKDNENIVEFLNFLEKEPTSLVNNEVSESDRMGYVFTEWVRLLQHEPKNEKLHIVFIHQMVKSGILNKPESMTLFFRNAVEISVAFFKESDPVSDVFLSTDALSKLIVKLLILQQESEISRSNYFKLILSIISLVFANDHENSQSEFNERPYFRIFSTLLSEWSIVATDSHDLDDFNTSFYLILADFFNAYQPLAFPGFAFAWVTLISHRMFLPNIIESNHPKAQGKFVLLLLDLLRFETKYIKSKDMPEVISVIYKGTLRIFLLLLHDYPEILVQHHYQLCCEIPQSFVQLRNIVLSAFPKSISMPDPFTQGLKVDRLPEITEAPVISYNPSNDLRSLKKPVDGYLRIPSNMLLKTIINGIKQTPVEEAGIGYSKSNFNVKAINAIVLYVGIQAVNDRQPNGQTFNPKSSHFALLSGLMQEGTVEFQYHLIEAICNQLRYPNSHTQWFSYIILHFFGAQSLWNGKKSQVQQIITRVLLERVICNRPHPWGLLITFTELLKNTELAFFDLDFTKSAPELENIFGSLLRHIGSNSKKPPNTAFRQQRLKSWQPILSPRSVLPLLFLIAIIFTPLGIALIYTTFNVQQLVVEYSKCSELANTSDFGQVPSQYVSKHFQSYDSKDYNPPQWKLTQNDDDLTCQIKFSIPHEIKAPVFLYYKLTKFYQNHREYVESYDLKQLKGEAVSADDLDSDCKPLKTNSEGKPYYPCGLIANSFFNDTFQSPYKSDDESSVYDMTDKKISWSADRSKYKKTKYDPSDIVPPPNWAKRYPDGYTSENLPDLSQWEALQVWMRTAGLPSFMKLALRNDSQTLEKGDYVINIGLNFPVSMFGGTKSMVLTSSSVVGGRNLSLGIAYLVVAALSVFFGIIFLIKYIIQPRKLGDHSYLTFDQQDKNEQRTTTGSRSNLEPQDSRDEPRNVREIL</sequence>
<reference evidence="19 20" key="1">
    <citation type="journal article" date="2016" name="Proc. Natl. Acad. Sci. U.S.A.">
        <title>Comparative genomics of biotechnologically important yeasts.</title>
        <authorList>
            <person name="Riley R."/>
            <person name="Haridas S."/>
            <person name="Wolfe K.H."/>
            <person name="Lopes M.R."/>
            <person name="Hittinger C.T."/>
            <person name="Goeker M."/>
            <person name="Salamov A.A."/>
            <person name="Wisecaver J.H."/>
            <person name="Long T.M."/>
            <person name="Calvey C.H."/>
            <person name="Aerts A.L."/>
            <person name="Barry K.W."/>
            <person name="Choi C."/>
            <person name="Clum A."/>
            <person name="Coughlan A.Y."/>
            <person name="Deshpande S."/>
            <person name="Douglass A.P."/>
            <person name="Hanson S.J."/>
            <person name="Klenk H.-P."/>
            <person name="LaButti K.M."/>
            <person name="Lapidus A."/>
            <person name="Lindquist E.A."/>
            <person name="Lipzen A.M."/>
            <person name="Meier-Kolthoff J.P."/>
            <person name="Ohm R.A."/>
            <person name="Otillar R.P."/>
            <person name="Pangilinan J.L."/>
            <person name="Peng Y."/>
            <person name="Rokas A."/>
            <person name="Rosa C.A."/>
            <person name="Scheuner C."/>
            <person name="Sibirny A.A."/>
            <person name="Slot J.C."/>
            <person name="Stielow J.B."/>
            <person name="Sun H."/>
            <person name="Kurtzman C.P."/>
            <person name="Blackwell M."/>
            <person name="Grigoriev I.V."/>
            <person name="Jeffries T.W."/>
        </authorList>
    </citation>
    <scope>NUCLEOTIDE SEQUENCE [LARGE SCALE GENOMIC DNA]</scope>
    <source>
        <strain evidence="20">ATCC 58044 / CBS 1984 / NCYC 433 / NRRL Y-366-8</strain>
    </source>
</reference>
<dbReference type="STRING" id="683960.A0A1E3NXH5"/>
<dbReference type="Gene3D" id="1.25.40.790">
    <property type="match status" value="1"/>
</dbReference>
<evidence type="ECO:0000256" key="1">
    <source>
        <dbReference type="ARBA" id="ARBA00004123"/>
    </source>
</evidence>
<dbReference type="Pfam" id="PF03381">
    <property type="entry name" value="CDC50"/>
    <property type="match status" value="1"/>
</dbReference>
<evidence type="ECO:0000259" key="18">
    <source>
        <dbReference type="Pfam" id="PF25097"/>
    </source>
</evidence>
<accession>A0A1E3NXH5</accession>
<keyword evidence="4" id="KW-0678">Repressor</keyword>
<dbReference type="GeneID" id="30200898"/>
<dbReference type="Pfam" id="PF16415">
    <property type="entry name" value="CNOT1_CAF1_bind"/>
    <property type="match status" value="1"/>
</dbReference>
<evidence type="ECO:0000259" key="14">
    <source>
        <dbReference type="Pfam" id="PF12842"/>
    </source>
</evidence>
<dbReference type="Gene3D" id="1.25.40.180">
    <property type="match status" value="1"/>
</dbReference>
<evidence type="ECO:0000259" key="13">
    <source>
        <dbReference type="Pfam" id="PF04054"/>
    </source>
</evidence>
<feature type="domain" description="CCR4-NOT transcription complex subunit 1 CAF1-binding" evidence="15">
    <location>
        <begin position="868"/>
        <end position="1082"/>
    </location>
</feature>
<dbReference type="Pfam" id="PF16419">
    <property type="entry name" value="CNOT1_HEAT_N"/>
    <property type="match status" value="1"/>
</dbReference>
<dbReference type="InterPro" id="IPR040398">
    <property type="entry name" value="Not1"/>
</dbReference>
<dbReference type="GO" id="GO:0000932">
    <property type="term" value="C:P-body"/>
    <property type="evidence" value="ECO:0007669"/>
    <property type="project" value="TreeGrafter"/>
</dbReference>
<evidence type="ECO:0000256" key="4">
    <source>
        <dbReference type="ARBA" id="ARBA00022491"/>
    </source>
</evidence>
<gene>
    <name evidence="19" type="ORF">WICANDRAFT_64011</name>
</gene>
<dbReference type="GO" id="GO:0006368">
    <property type="term" value="P:transcription elongation by RNA polymerase II"/>
    <property type="evidence" value="ECO:0007669"/>
    <property type="project" value="EnsemblFungi"/>
</dbReference>
<evidence type="ECO:0000259" key="17">
    <source>
        <dbReference type="Pfam" id="PF16419"/>
    </source>
</evidence>
<dbReference type="InterPro" id="IPR007196">
    <property type="entry name" value="CCR4-Not_Not1_C"/>
</dbReference>
<keyword evidence="9" id="KW-0804">Transcription</keyword>
<dbReference type="InterPro" id="IPR038535">
    <property type="entry name" value="CNOT1_TTP_bind_sf"/>
</dbReference>
<comment type="similarity">
    <text evidence="3">Belongs to the CDC50/LEM3 family.</text>
</comment>
<evidence type="ECO:0000259" key="16">
    <source>
        <dbReference type="Pfam" id="PF16417"/>
    </source>
</evidence>
<evidence type="ECO:0000256" key="8">
    <source>
        <dbReference type="ARBA" id="ARBA00023136"/>
    </source>
</evidence>
<evidence type="ECO:0000313" key="20">
    <source>
        <dbReference type="Proteomes" id="UP000094112"/>
    </source>
</evidence>
<feature type="domain" description="CCR4-NOT transcription complex subunit 1 HEAT repeat 1" evidence="17">
    <location>
        <begin position="248"/>
        <end position="470"/>
    </location>
</feature>